<dbReference type="EMBL" id="MVFC01000001">
    <property type="protein sequence ID" value="OON82751.1"/>
    <property type="molecule type" value="Genomic_DNA"/>
</dbReference>
<dbReference type="GO" id="GO:0004721">
    <property type="term" value="F:phosphoprotein phosphatase activity"/>
    <property type="evidence" value="ECO:0007669"/>
    <property type="project" value="InterPro"/>
</dbReference>
<dbReference type="InterPro" id="IPR029021">
    <property type="entry name" value="Prot-tyrosine_phosphatase-like"/>
</dbReference>
<dbReference type="AlphaFoldDB" id="A0A1V4AGM1"/>
<dbReference type="Gene3D" id="3.90.190.10">
    <property type="entry name" value="Protein tyrosine phosphatase superfamily"/>
    <property type="match status" value="1"/>
</dbReference>
<dbReference type="SUPFAM" id="SSF52799">
    <property type="entry name" value="(Phosphotyrosine protein) phosphatases II"/>
    <property type="match status" value="1"/>
</dbReference>
<organism evidence="2 3">
    <name type="scientific">Streptomyces tsukubensis</name>
    <dbReference type="NCBI Taxonomy" id="83656"/>
    <lineage>
        <taxon>Bacteria</taxon>
        <taxon>Bacillati</taxon>
        <taxon>Actinomycetota</taxon>
        <taxon>Actinomycetes</taxon>
        <taxon>Kitasatosporales</taxon>
        <taxon>Streptomycetaceae</taxon>
        <taxon>Streptomyces</taxon>
    </lineage>
</organism>
<evidence type="ECO:0000256" key="1">
    <source>
        <dbReference type="ARBA" id="ARBA00009580"/>
    </source>
</evidence>
<dbReference type="PANTHER" id="PTHR31126:SF1">
    <property type="entry name" value="TYROSINE SPECIFIC PROTEIN PHOSPHATASES DOMAIN-CONTAINING PROTEIN"/>
    <property type="match status" value="1"/>
</dbReference>
<reference evidence="2 3" key="1">
    <citation type="submission" date="2017-02" db="EMBL/GenBank/DDBJ databases">
        <title>Draft Genome Sequence of Streptomyces tsukubaensis F601, a Producer of the immunosuppressant tacrolimus FK506.</title>
        <authorList>
            <person name="Zong G."/>
            <person name="Zhong C."/>
            <person name="Fu J."/>
            <person name="Qin R."/>
            <person name="Cao G."/>
        </authorList>
    </citation>
    <scope>NUCLEOTIDE SEQUENCE [LARGE SCALE GENOMIC DNA]</scope>
    <source>
        <strain evidence="2 3">F601</strain>
    </source>
</reference>
<evidence type="ECO:0000313" key="3">
    <source>
        <dbReference type="Proteomes" id="UP000190539"/>
    </source>
</evidence>
<evidence type="ECO:0000313" key="2">
    <source>
        <dbReference type="EMBL" id="OON82751.1"/>
    </source>
</evidence>
<evidence type="ECO:0008006" key="4">
    <source>
        <dbReference type="Google" id="ProtNLM"/>
    </source>
</evidence>
<proteinExistence type="inferred from homology"/>
<dbReference type="InterPro" id="IPR026893">
    <property type="entry name" value="Tyr/Ser_Pase_IphP-type"/>
</dbReference>
<sequence>MSARGTGLNLRAVHAAGVPPNRVFRSGDPTTVGPAEAAELAGRHGLRTALDLRSDPEVDQGGPPSALLAAGVRWVRTPVFGYPRETVHQPRPTTDAYVRYYRGIAEHSAPGCLPAVFAAAAQAADEPFLVSCSAGKDRTGVVIASLLDLAGTPDTDIVTDYAASTAGLGPHSDRFAAKWTRHGWTREEYLTHLVARPDTIRSWLAETRRTYGSVRGALLARGVGADDLTRLTDLLRKESMC</sequence>
<protein>
    <recommendedName>
        <fullName evidence="4">Protein tyrosine phosphatase</fullName>
    </recommendedName>
</protein>
<dbReference type="PANTHER" id="PTHR31126">
    <property type="entry name" value="TYROSINE-PROTEIN PHOSPHATASE"/>
    <property type="match status" value="1"/>
</dbReference>
<comment type="caution">
    <text evidence="2">The sequence shown here is derived from an EMBL/GenBank/DDBJ whole genome shotgun (WGS) entry which is preliminary data.</text>
</comment>
<accession>A0A1V4AGM1</accession>
<gene>
    <name evidence="2" type="ORF">B1H18_01550</name>
</gene>
<comment type="similarity">
    <text evidence="1">Belongs to the protein-tyrosine phosphatase family.</text>
</comment>
<dbReference type="Proteomes" id="UP000190539">
    <property type="component" value="Unassembled WGS sequence"/>
</dbReference>
<name>A0A1V4AGM1_9ACTN</name>
<keyword evidence="3" id="KW-1185">Reference proteome</keyword>
<dbReference type="Pfam" id="PF13350">
    <property type="entry name" value="Y_phosphatase3"/>
    <property type="match status" value="1"/>
</dbReference>
<dbReference type="STRING" id="83656.B1H18_01550"/>